<protein>
    <recommendedName>
        <fullName evidence="1">Abortive phage infection protein C-terminal domain-containing protein</fullName>
    </recommendedName>
</protein>
<reference evidence="2 3" key="1">
    <citation type="journal article" date="2015" name="Genome Announc.">
        <title>Complete Genome Sequence of Spiroplasma litorale TN-1T (DSM 21781), a Bacterium Isolated from a Green-Eyed Horsefly (Tabanus nigrovittatus).</title>
        <authorList>
            <person name="Lo W.S."/>
            <person name="Lai Y.C."/>
            <person name="Lien Y.W."/>
            <person name="Wang T.H."/>
            <person name="Kuo C.H."/>
        </authorList>
    </citation>
    <scope>NUCLEOTIDE SEQUENCE [LARGE SCALE GENOMIC DNA]</scope>
    <source>
        <strain evidence="2 3">TN-1</strain>
    </source>
</reference>
<dbReference type="PATRIC" id="fig|216942.3.peg.620"/>
<dbReference type="Pfam" id="PF10592">
    <property type="entry name" value="AIPR"/>
    <property type="match status" value="1"/>
</dbReference>
<dbReference type="STRING" id="216942.SLITO_v1c06120"/>
<sequence length="614" mass="72044">MKNKLEEYIEVALKSRYSNSTNLIIMCHFIFSREKDLPNAIYDYDNSICYSNNSKCPKLIIYDEAEDFKKPILFFMIKEEDELDDTIKNIIIFIDNLKKGLFPDNLRPNYKDLLENICRNDAYNFDINIIINNYISDNEIKDLYKKLSIYSDIDNYGDFNFYDRKKLNNKLEGEEDENLTDGNLVYNFTFVNQNNAETKLTNTFSYETKNEKILLCTLEATSLVNCYQKFENRIFDRNIRYSISGDAASKSVDQSIKMTVNEEPEKFIIYNNGITIVAENIGDLDINNNLVKLTNFSIVNGAQTVTNLAKFYKSNELKDNINKVKVIAKIVQSKNNDYNLLVEKITKSSNNQKPVKPRDFRSNSIEMRSLRDFFEKNGFVLNVKRGESNYKVIKNISENLNIKKPLVLENDVLAQYVLSTIFLKPYEANQKKSKIFSDELYNKIFKNDKLKEEYYLNVFKFYTDASKLIKKINNYINFGDIPIVQTLIKSIENWLISTLWLIYNYKDEFAYLTSIDSADEILNNKLIYNESIFLSYKGFDETGLTDFVKASYDEIYELYTKNLDKSNKPYSASAFSFKKDLYSRFIYKLVTPSVFTDTKKQQKIEFLENLFIRD</sequence>
<accession>A0A0K1W238</accession>
<name>A0A0K1W238_9MOLU</name>
<dbReference type="EMBL" id="CP012357">
    <property type="protein sequence ID" value="AKX34246.1"/>
    <property type="molecule type" value="Genomic_DNA"/>
</dbReference>
<feature type="domain" description="Abortive phage infection protein C-terminal" evidence="1">
    <location>
        <begin position="235"/>
        <end position="475"/>
    </location>
</feature>
<dbReference type="RefSeq" id="WP_075058344.1">
    <property type="nucleotide sequence ID" value="NZ_CP012357.1"/>
</dbReference>
<evidence type="ECO:0000313" key="2">
    <source>
        <dbReference type="EMBL" id="AKX34246.1"/>
    </source>
</evidence>
<dbReference type="AlphaFoldDB" id="A0A0K1W238"/>
<dbReference type="KEGG" id="sll:SLITO_v1c06120"/>
<dbReference type="InterPro" id="IPR018891">
    <property type="entry name" value="AIPR_C"/>
</dbReference>
<keyword evidence="3" id="KW-1185">Reference proteome</keyword>
<gene>
    <name evidence="2" type="ORF">SLITO_v1c06120</name>
</gene>
<organism evidence="2 3">
    <name type="scientific">Spiroplasma litorale</name>
    <dbReference type="NCBI Taxonomy" id="216942"/>
    <lineage>
        <taxon>Bacteria</taxon>
        <taxon>Bacillati</taxon>
        <taxon>Mycoplasmatota</taxon>
        <taxon>Mollicutes</taxon>
        <taxon>Entomoplasmatales</taxon>
        <taxon>Spiroplasmataceae</taxon>
        <taxon>Spiroplasma</taxon>
    </lineage>
</organism>
<evidence type="ECO:0000313" key="3">
    <source>
        <dbReference type="Proteomes" id="UP000067476"/>
    </source>
</evidence>
<evidence type="ECO:0000259" key="1">
    <source>
        <dbReference type="Pfam" id="PF10592"/>
    </source>
</evidence>
<dbReference type="OrthoDB" id="388698at2"/>
<dbReference type="Proteomes" id="UP000067476">
    <property type="component" value="Chromosome"/>
</dbReference>
<proteinExistence type="predicted"/>